<evidence type="ECO:0000313" key="4">
    <source>
        <dbReference type="WBParaSite" id="SSLN_0000793601-mRNA-1"/>
    </source>
</evidence>
<name>A0A183STU8_SCHSO</name>
<evidence type="ECO:0000256" key="1">
    <source>
        <dbReference type="SAM" id="MobiDB-lite"/>
    </source>
</evidence>
<proteinExistence type="predicted"/>
<keyword evidence="3" id="KW-1185">Reference proteome</keyword>
<gene>
    <name evidence="2" type="ORF">SSLN_LOCUS7646</name>
</gene>
<accession>A0A183STU8</accession>
<dbReference type="EMBL" id="UYSU01034240">
    <property type="protein sequence ID" value="VDL94031.1"/>
    <property type="molecule type" value="Genomic_DNA"/>
</dbReference>
<reference evidence="4" key="1">
    <citation type="submission" date="2016-06" db="UniProtKB">
        <authorList>
            <consortium name="WormBaseParasite"/>
        </authorList>
    </citation>
    <scope>IDENTIFICATION</scope>
</reference>
<feature type="compositionally biased region" description="Polar residues" evidence="1">
    <location>
        <begin position="70"/>
        <end position="81"/>
    </location>
</feature>
<dbReference type="WBParaSite" id="SSLN_0000793601-mRNA-1">
    <property type="protein sequence ID" value="SSLN_0000793601-mRNA-1"/>
    <property type="gene ID" value="SSLN_0000793601"/>
</dbReference>
<reference evidence="2 3" key="2">
    <citation type="submission" date="2018-11" db="EMBL/GenBank/DDBJ databases">
        <authorList>
            <consortium name="Pathogen Informatics"/>
        </authorList>
    </citation>
    <scope>NUCLEOTIDE SEQUENCE [LARGE SCALE GENOMIC DNA]</scope>
    <source>
        <strain evidence="2 3">NST_G2</strain>
    </source>
</reference>
<sequence>MPRCCHGFSSTRESSTKLQRHFKEISEATINQPGKQPAWKGTVKTGAAISEANRIATAEAKRAARKSPVPRTNTVNAQTLPTGPRCQRAFRARNGLVGHLRT</sequence>
<dbReference type="Proteomes" id="UP000275846">
    <property type="component" value="Unassembled WGS sequence"/>
</dbReference>
<organism evidence="4">
    <name type="scientific">Schistocephalus solidus</name>
    <name type="common">Tapeworm</name>
    <dbReference type="NCBI Taxonomy" id="70667"/>
    <lineage>
        <taxon>Eukaryota</taxon>
        <taxon>Metazoa</taxon>
        <taxon>Spiralia</taxon>
        <taxon>Lophotrochozoa</taxon>
        <taxon>Platyhelminthes</taxon>
        <taxon>Cestoda</taxon>
        <taxon>Eucestoda</taxon>
        <taxon>Diphyllobothriidea</taxon>
        <taxon>Diphyllobothriidae</taxon>
        <taxon>Schistocephalus</taxon>
    </lineage>
</organism>
<dbReference type="AlphaFoldDB" id="A0A183STU8"/>
<dbReference type="OrthoDB" id="6315297at2759"/>
<feature type="region of interest" description="Disordered" evidence="1">
    <location>
        <begin position="58"/>
        <end position="82"/>
    </location>
</feature>
<evidence type="ECO:0000313" key="2">
    <source>
        <dbReference type="EMBL" id="VDL94031.1"/>
    </source>
</evidence>
<protein>
    <submittedName>
        <fullName evidence="4">C2H2-type domain-containing protein</fullName>
    </submittedName>
</protein>
<evidence type="ECO:0000313" key="3">
    <source>
        <dbReference type="Proteomes" id="UP000275846"/>
    </source>
</evidence>